<keyword evidence="1" id="KW-0812">Transmembrane</keyword>
<accession>A0A0E9TKW3</accession>
<dbReference type="EMBL" id="GBXM01054450">
    <property type="protein sequence ID" value="JAH54127.1"/>
    <property type="molecule type" value="Transcribed_RNA"/>
</dbReference>
<reference evidence="2" key="1">
    <citation type="submission" date="2014-11" db="EMBL/GenBank/DDBJ databases">
        <authorList>
            <person name="Amaro Gonzalez C."/>
        </authorList>
    </citation>
    <scope>NUCLEOTIDE SEQUENCE</scope>
</reference>
<reference evidence="2" key="2">
    <citation type="journal article" date="2015" name="Fish Shellfish Immunol.">
        <title>Early steps in the European eel (Anguilla anguilla)-Vibrio vulnificus interaction in the gills: Role of the RtxA13 toxin.</title>
        <authorList>
            <person name="Callol A."/>
            <person name="Pajuelo D."/>
            <person name="Ebbesson L."/>
            <person name="Teles M."/>
            <person name="MacKenzie S."/>
            <person name="Amaro C."/>
        </authorList>
    </citation>
    <scope>NUCLEOTIDE SEQUENCE</scope>
</reference>
<dbReference type="AlphaFoldDB" id="A0A0E9TKW3"/>
<protein>
    <submittedName>
        <fullName evidence="2">Uncharacterized protein</fullName>
    </submittedName>
</protein>
<name>A0A0E9TKW3_ANGAN</name>
<keyword evidence="1" id="KW-0472">Membrane</keyword>
<sequence>MMNYVYMEHIGTDFALHLINCLQITLYVTVWCSDLVIWKLGL</sequence>
<feature type="transmembrane region" description="Helical" evidence="1">
    <location>
        <begin position="14"/>
        <end position="38"/>
    </location>
</feature>
<organism evidence="2">
    <name type="scientific">Anguilla anguilla</name>
    <name type="common">European freshwater eel</name>
    <name type="synonym">Muraena anguilla</name>
    <dbReference type="NCBI Taxonomy" id="7936"/>
    <lineage>
        <taxon>Eukaryota</taxon>
        <taxon>Metazoa</taxon>
        <taxon>Chordata</taxon>
        <taxon>Craniata</taxon>
        <taxon>Vertebrata</taxon>
        <taxon>Euteleostomi</taxon>
        <taxon>Actinopterygii</taxon>
        <taxon>Neopterygii</taxon>
        <taxon>Teleostei</taxon>
        <taxon>Anguilliformes</taxon>
        <taxon>Anguillidae</taxon>
        <taxon>Anguilla</taxon>
    </lineage>
</organism>
<dbReference type="EMBL" id="GBXM01062799">
    <property type="protein sequence ID" value="JAH45778.1"/>
    <property type="molecule type" value="Transcribed_RNA"/>
</dbReference>
<evidence type="ECO:0000313" key="2">
    <source>
        <dbReference type="EMBL" id="JAH54127.1"/>
    </source>
</evidence>
<evidence type="ECO:0000256" key="1">
    <source>
        <dbReference type="SAM" id="Phobius"/>
    </source>
</evidence>
<keyword evidence="1" id="KW-1133">Transmembrane helix</keyword>
<proteinExistence type="predicted"/>